<evidence type="ECO:0000313" key="1">
    <source>
        <dbReference type="EMBL" id="HII61787.1"/>
    </source>
</evidence>
<proteinExistence type="predicted"/>
<dbReference type="RefSeq" id="WP_048053585.1">
    <property type="nucleotide sequence ID" value="NZ_DUJN01000008.1"/>
</dbReference>
<dbReference type="AlphaFoldDB" id="A0A832T092"/>
<protein>
    <submittedName>
        <fullName evidence="1">Uncharacterized protein</fullName>
    </submittedName>
</protein>
<organism evidence="1 2">
    <name type="scientific">Pyrococcus horikoshii</name>
    <dbReference type="NCBI Taxonomy" id="53953"/>
    <lineage>
        <taxon>Archaea</taxon>
        <taxon>Methanobacteriati</taxon>
        <taxon>Methanobacteriota</taxon>
        <taxon>Thermococci</taxon>
        <taxon>Thermococcales</taxon>
        <taxon>Thermococcaceae</taxon>
        <taxon>Pyrococcus</taxon>
    </lineage>
</organism>
<gene>
    <name evidence="1" type="ORF">HA331_08645</name>
</gene>
<sequence>MARRRPRPGDITTIRDLFKFKSTWVVILNGKQYGRSMFKNGEIPGEVLEKTVKVEDIWIIYGNWLYFCKEVV</sequence>
<evidence type="ECO:0000313" key="2">
    <source>
        <dbReference type="Proteomes" id="UP000617544"/>
    </source>
</evidence>
<accession>A0A832T092</accession>
<reference evidence="1" key="1">
    <citation type="journal article" date="2020" name="bioRxiv">
        <title>A rank-normalized archaeal taxonomy based on genome phylogeny resolves widespread incomplete and uneven classifications.</title>
        <authorList>
            <person name="Rinke C."/>
            <person name="Chuvochina M."/>
            <person name="Mussig A.J."/>
            <person name="Chaumeil P.-A."/>
            <person name="Waite D.W."/>
            <person name="Whitman W.B."/>
            <person name="Parks D.H."/>
            <person name="Hugenholtz P."/>
        </authorList>
    </citation>
    <scope>NUCLEOTIDE SEQUENCE</scope>
    <source>
        <strain evidence="1">UBA8834</strain>
    </source>
</reference>
<dbReference type="Proteomes" id="UP000617544">
    <property type="component" value="Unassembled WGS sequence"/>
</dbReference>
<dbReference type="EMBL" id="DUJN01000008">
    <property type="protein sequence ID" value="HII61787.1"/>
    <property type="molecule type" value="Genomic_DNA"/>
</dbReference>
<dbReference type="GeneID" id="24779513"/>
<name>A0A832T092_PYRHR</name>
<comment type="caution">
    <text evidence="1">The sequence shown here is derived from an EMBL/GenBank/DDBJ whole genome shotgun (WGS) entry which is preliminary data.</text>
</comment>